<dbReference type="InterPro" id="IPR036388">
    <property type="entry name" value="WH-like_DNA-bd_sf"/>
</dbReference>
<dbReference type="Pfam" id="PF08281">
    <property type="entry name" value="Sigma70_r4_2"/>
    <property type="match status" value="1"/>
</dbReference>
<dbReference type="InterPro" id="IPR013325">
    <property type="entry name" value="RNA_pol_sigma_r2"/>
</dbReference>
<feature type="domain" description="RNA polymerase sigma-70 region 2" evidence="5">
    <location>
        <begin position="16"/>
        <end position="75"/>
    </location>
</feature>
<dbReference type="SUPFAM" id="SSF88946">
    <property type="entry name" value="Sigma2 domain of RNA polymerase sigma factors"/>
    <property type="match status" value="1"/>
</dbReference>
<dbReference type="RefSeq" id="WP_117526453.1">
    <property type="nucleotide sequence ID" value="NZ_JAAXCM010000032.1"/>
</dbReference>
<evidence type="ECO:0000256" key="4">
    <source>
        <dbReference type="ARBA" id="ARBA00023163"/>
    </source>
</evidence>
<protein>
    <submittedName>
        <fullName evidence="7">Sigma-70 family RNA polymerase sigma factor</fullName>
    </submittedName>
</protein>
<keyword evidence="2" id="KW-0805">Transcription regulation</keyword>
<evidence type="ECO:0000259" key="5">
    <source>
        <dbReference type="Pfam" id="PF04542"/>
    </source>
</evidence>
<comment type="similarity">
    <text evidence="1">Belongs to the sigma-70 factor family. ECF subfamily.</text>
</comment>
<reference evidence="7 8" key="1">
    <citation type="submission" date="2018-08" db="EMBL/GenBank/DDBJ databases">
        <title>A genome reference for cultivated species of the human gut microbiota.</title>
        <authorList>
            <person name="Zou Y."/>
            <person name="Xue W."/>
            <person name="Luo G."/>
        </authorList>
    </citation>
    <scope>NUCLEOTIDE SEQUENCE [LARGE SCALE GENOMIC DNA]</scope>
    <source>
        <strain evidence="7 8">AF45-17</strain>
    </source>
</reference>
<dbReference type="GO" id="GO:0006352">
    <property type="term" value="P:DNA-templated transcription initiation"/>
    <property type="evidence" value="ECO:0007669"/>
    <property type="project" value="InterPro"/>
</dbReference>
<dbReference type="GeneID" id="74987295"/>
<dbReference type="PANTHER" id="PTHR43133:SF51">
    <property type="entry name" value="RNA POLYMERASE SIGMA FACTOR"/>
    <property type="match status" value="1"/>
</dbReference>
<dbReference type="Pfam" id="PF04542">
    <property type="entry name" value="Sigma70_r2"/>
    <property type="match status" value="1"/>
</dbReference>
<evidence type="ECO:0000259" key="6">
    <source>
        <dbReference type="Pfam" id="PF08281"/>
    </source>
</evidence>
<dbReference type="GO" id="GO:0003677">
    <property type="term" value="F:DNA binding"/>
    <property type="evidence" value="ECO:0007669"/>
    <property type="project" value="InterPro"/>
</dbReference>
<evidence type="ECO:0000256" key="1">
    <source>
        <dbReference type="ARBA" id="ARBA00010641"/>
    </source>
</evidence>
<dbReference type="InterPro" id="IPR013324">
    <property type="entry name" value="RNA_pol_sigma_r3/r4-like"/>
</dbReference>
<proteinExistence type="inferred from homology"/>
<dbReference type="NCBIfam" id="TIGR02937">
    <property type="entry name" value="sigma70-ECF"/>
    <property type="match status" value="1"/>
</dbReference>
<dbReference type="GO" id="GO:0016987">
    <property type="term" value="F:sigma factor activity"/>
    <property type="evidence" value="ECO:0007669"/>
    <property type="project" value="UniProtKB-KW"/>
</dbReference>
<dbReference type="Proteomes" id="UP000260773">
    <property type="component" value="Unassembled WGS sequence"/>
</dbReference>
<gene>
    <name evidence="7" type="ORF">DW070_00280</name>
</gene>
<dbReference type="EMBL" id="QVEP01000001">
    <property type="protein sequence ID" value="RGB82420.1"/>
    <property type="molecule type" value="Genomic_DNA"/>
</dbReference>
<sequence>MTKEDLGHLIIASTDSLYRISKSILKNETDCEDAVSEAIVKSFDKINTLQHASYAKTWLVRILINECYRIYRQKQFAPSNDFTFKENLSDEADYSELYHAMMQLDDKYRIPVELYYIEGYKIHEITDILNRSEGTIKSQLARGRQQLRKYLESEAAQ</sequence>
<dbReference type="InterPro" id="IPR014284">
    <property type="entry name" value="RNA_pol_sigma-70_dom"/>
</dbReference>
<dbReference type="InterPro" id="IPR039425">
    <property type="entry name" value="RNA_pol_sigma-70-like"/>
</dbReference>
<dbReference type="AlphaFoldDB" id="A0A3E2TTF0"/>
<evidence type="ECO:0000256" key="3">
    <source>
        <dbReference type="ARBA" id="ARBA00023082"/>
    </source>
</evidence>
<dbReference type="SUPFAM" id="SSF88659">
    <property type="entry name" value="Sigma3 and sigma4 domains of RNA polymerase sigma factors"/>
    <property type="match status" value="1"/>
</dbReference>
<keyword evidence="4" id="KW-0804">Transcription</keyword>
<comment type="caution">
    <text evidence="7">The sequence shown here is derived from an EMBL/GenBank/DDBJ whole genome shotgun (WGS) entry which is preliminary data.</text>
</comment>
<dbReference type="CDD" id="cd06171">
    <property type="entry name" value="Sigma70_r4"/>
    <property type="match status" value="1"/>
</dbReference>
<evidence type="ECO:0000313" key="8">
    <source>
        <dbReference type="Proteomes" id="UP000260773"/>
    </source>
</evidence>
<dbReference type="PANTHER" id="PTHR43133">
    <property type="entry name" value="RNA POLYMERASE ECF-TYPE SIGMA FACTO"/>
    <property type="match status" value="1"/>
</dbReference>
<dbReference type="InterPro" id="IPR007627">
    <property type="entry name" value="RNA_pol_sigma70_r2"/>
</dbReference>
<evidence type="ECO:0000256" key="2">
    <source>
        <dbReference type="ARBA" id="ARBA00023015"/>
    </source>
</evidence>
<accession>A0A3E2TTF0</accession>
<dbReference type="Gene3D" id="1.10.10.10">
    <property type="entry name" value="Winged helix-like DNA-binding domain superfamily/Winged helix DNA-binding domain"/>
    <property type="match status" value="1"/>
</dbReference>
<evidence type="ECO:0000313" key="7">
    <source>
        <dbReference type="EMBL" id="RGB82420.1"/>
    </source>
</evidence>
<organism evidence="7 8">
    <name type="scientific">Coprococcus catus</name>
    <dbReference type="NCBI Taxonomy" id="116085"/>
    <lineage>
        <taxon>Bacteria</taxon>
        <taxon>Bacillati</taxon>
        <taxon>Bacillota</taxon>
        <taxon>Clostridia</taxon>
        <taxon>Lachnospirales</taxon>
        <taxon>Lachnospiraceae</taxon>
        <taxon>Coprococcus</taxon>
    </lineage>
</organism>
<dbReference type="InterPro" id="IPR013249">
    <property type="entry name" value="RNA_pol_sigma70_r4_t2"/>
</dbReference>
<keyword evidence="3" id="KW-0731">Sigma factor</keyword>
<name>A0A3E2TTF0_9FIRM</name>
<dbReference type="Gene3D" id="1.10.1740.10">
    <property type="match status" value="1"/>
</dbReference>
<feature type="domain" description="RNA polymerase sigma factor 70 region 4 type 2" evidence="6">
    <location>
        <begin position="96"/>
        <end position="147"/>
    </location>
</feature>